<evidence type="ECO:0000313" key="5">
    <source>
        <dbReference type="EMBL" id="ORM67072.1"/>
    </source>
</evidence>
<name>A0A1X1CRN3_9GAMM</name>
<comment type="caution">
    <text evidence="5">The sequence shown here is derived from an EMBL/GenBank/DDBJ whole genome shotgun (WGS) entry which is preliminary data.</text>
</comment>
<dbReference type="PANTHER" id="PTHR24045">
    <property type="match status" value="1"/>
</dbReference>
<reference evidence="5 6" key="1">
    <citation type="journal article" date="2017" name="Antonie Van Leeuwenhoek">
        <title>Phylogenomic resolution of the bacterial genus Pantoea and its relationship with Erwinia and Tatumella.</title>
        <authorList>
            <person name="Palmer M."/>
            <person name="Steenkamp E.T."/>
            <person name="Coetzee M.P."/>
            <person name="Chan W.Y."/>
            <person name="van Zyl E."/>
            <person name="De Maayer P."/>
            <person name="Coutinho T.A."/>
            <person name="Blom J."/>
            <person name="Smits T.H."/>
            <person name="Duffy B."/>
            <person name="Venter S.N."/>
        </authorList>
    </citation>
    <scope>NUCLEOTIDE SEQUENCE [LARGE SCALE GENOMIC DNA]</scope>
    <source>
        <strain evidence="5 6">LMG 26275</strain>
    </source>
</reference>
<evidence type="ECO:0000313" key="6">
    <source>
        <dbReference type="Proteomes" id="UP000193558"/>
    </source>
</evidence>
<dbReference type="GO" id="GO:0000271">
    <property type="term" value="P:polysaccharide biosynthetic process"/>
    <property type="evidence" value="ECO:0007669"/>
    <property type="project" value="UniProtKB-KW"/>
</dbReference>
<gene>
    <name evidence="5" type="ORF">HA51_21185</name>
</gene>
<evidence type="ECO:0000256" key="1">
    <source>
        <dbReference type="ARBA" id="ARBA00007583"/>
    </source>
</evidence>
<comment type="similarity">
    <text evidence="1">Belongs to the stealth family.</text>
</comment>
<dbReference type="InterPro" id="IPR021520">
    <property type="entry name" value="Stealth_CR2"/>
</dbReference>
<dbReference type="Pfam" id="PF11380">
    <property type="entry name" value="Stealth_CR2"/>
    <property type="match status" value="1"/>
</dbReference>
<dbReference type="InterPro" id="IPR047141">
    <property type="entry name" value="Stealth"/>
</dbReference>
<proteinExistence type="inferred from homology"/>
<evidence type="ECO:0000256" key="2">
    <source>
        <dbReference type="ARBA" id="ARBA00022679"/>
    </source>
</evidence>
<feature type="domain" description="Stealth protein CR2 conserved region 2" evidence="4">
    <location>
        <begin position="96"/>
        <end position="200"/>
    </location>
</feature>
<dbReference type="OrthoDB" id="9776077at2"/>
<accession>A0A1X1CRN3</accession>
<dbReference type="EMBL" id="MLFR01000029">
    <property type="protein sequence ID" value="ORM67072.1"/>
    <property type="molecule type" value="Genomic_DNA"/>
</dbReference>
<protein>
    <submittedName>
        <fullName evidence="5">Capsule biosynthesis protein CapC</fullName>
    </submittedName>
</protein>
<dbReference type="Proteomes" id="UP000193558">
    <property type="component" value="Unassembled WGS sequence"/>
</dbReference>
<evidence type="ECO:0000259" key="4">
    <source>
        <dbReference type="Pfam" id="PF11380"/>
    </source>
</evidence>
<keyword evidence="2" id="KW-0808">Transferase</keyword>
<dbReference type="AlphaFoldDB" id="A0A1X1CRN3"/>
<dbReference type="GO" id="GO:0016772">
    <property type="term" value="F:transferase activity, transferring phosphorus-containing groups"/>
    <property type="evidence" value="ECO:0007669"/>
    <property type="project" value="InterPro"/>
</dbReference>
<organism evidence="5 6">
    <name type="scientific">Pantoea rwandensis</name>
    <dbReference type="NCBI Taxonomy" id="1076550"/>
    <lineage>
        <taxon>Bacteria</taxon>
        <taxon>Pseudomonadati</taxon>
        <taxon>Pseudomonadota</taxon>
        <taxon>Gammaproteobacteria</taxon>
        <taxon>Enterobacterales</taxon>
        <taxon>Erwiniaceae</taxon>
        <taxon>Pantoea</taxon>
    </lineage>
</organism>
<dbReference type="PANTHER" id="PTHR24045:SF0">
    <property type="entry name" value="N-ACETYLGLUCOSAMINE-1-PHOSPHOTRANSFERASE SUBUNITS ALPHA_BETA"/>
    <property type="match status" value="1"/>
</dbReference>
<sequence length="367" mass="43373">MLKKVKKLIKTPSLFFKDYLNKKYPIHLNEIKCPQEEEQIIISYDEKLERTFKNNAPIDIVFTWVNSDDLIWTDKYNHFKRSGNKELGRYATDSARFENHDELYYSLQSVHKFLPWVRNIFIVTDNQIPSWLEKFKSKKIIIIDHTEIIPSKFLPTFNSHVIEAFLHNIPEISENFIYFNDDVFVARPLEASHFFKNNGHASLFVSSKNLSQMVERGILTPTLSASLLSSALIEETFNTKPDNPLVHTYVPLRKSDYLDVWKLYKDEIESFLVNKFRTDSDLNLATFLVPWFSYYKGNSILQRDICYYFNIRSRSANSFYKALRKAKNDNHRPHSFCANDFNSINAPIESYQDTLKKELDNYYETEK</sequence>
<evidence type="ECO:0000256" key="3">
    <source>
        <dbReference type="ARBA" id="ARBA00023169"/>
    </source>
</evidence>
<keyword evidence="3" id="KW-0270">Exopolysaccharide synthesis</keyword>